<dbReference type="InterPro" id="IPR012312">
    <property type="entry name" value="Hemerythrin-like"/>
</dbReference>
<reference evidence="6 7" key="1">
    <citation type="submission" date="2019-08" db="EMBL/GenBank/DDBJ databases">
        <title>Genomes sequence of Algoriphagus aquimarinus ACAM450.</title>
        <authorList>
            <person name="Bowman J.P."/>
        </authorList>
    </citation>
    <scope>NUCLEOTIDE SEQUENCE [LARGE SCALE GENOMIC DNA]</scope>
    <source>
        <strain evidence="6 7">ACAM 450</strain>
    </source>
</reference>
<dbReference type="GO" id="GO:0046872">
    <property type="term" value="F:metal ion binding"/>
    <property type="evidence" value="ECO:0007669"/>
    <property type="project" value="UniProtKB-KW"/>
</dbReference>
<feature type="domain" description="Hemerythrin-like" evidence="5">
    <location>
        <begin position="82"/>
        <end position="232"/>
    </location>
</feature>
<comment type="caution">
    <text evidence="6">The sequence shown here is derived from an EMBL/GenBank/DDBJ whole genome shotgun (WGS) entry which is preliminary data.</text>
</comment>
<evidence type="ECO:0000259" key="5">
    <source>
        <dbReference type="Pfam" id="PF01814"/>
    </source>
</evidence>
<protein>
    <submittedName>
        <fullName evidence="6">Iron-sulfur cluster repair di-iron protein</fullName>
    </submittedName>
</protein>
<evidence type="ECO:0000256" key="3">
    <source>
        <dbReference type="ARBA" id="ARBA00022723"/>
    </source>
</evidence>
<dbReference type="Proteomes" id="UP000321935">
    <property type="component" value="Unassembled WGS sequence"/>
</dbReference>
<dbReference type="NCBIfam" id="TIGR03652">
    <property type="entry name" value="FeS_repair_RIC"/>
    <property type="match status" value="1"/>
</dbReference>
<dbReference type="Pfam" id="PF01814">
    <property type="entry name" value="Hemerythrin"/>
    <property type="match status" value="1"/>
</dbReference>
<proteinExistence type="predicted"/>
<evidence type="ECO:0000256" key="4">
    <source>
        <dbReference type="ARBA" id="ARBA00023004"/>
    </source>
</evidence>
<dbReference type="EMBL" id="VORW01000002">
    <property type="protein sequence ID" value="TXE13368.1"/>
    <property type="molecule type" value="Genomic_DNA"/>
</dbReference>
<dbReference type="PANTHER" id="PTHR36438">
    <property type="entry name" value="IRON-SULFUR CLUSTER REPAIR PROTEIN YTFE"/>
    <property type="match status" value="1"/>
</dbReference>
<dbReference type="OrthoDB" id="9797132at2"/>
<evidence type="ECO:0000313" key="7">
    <source>
        <dbReference type="Proteomes" id="UP000321935"/>
    </source>
</evidence>
<evidence type="ECO:0000313" key="6">
    <source>
        <dbReference type="EMBL" id="TXE13368.1"/>
    </source>
</evidence>
<organism evidence="6 7">
    <name type="scientific">Algoriphagus aquimarinus</name>
    <dbReference type="NCBI Taxonomy" id="237018"/>
    <lineage>
        <taxon>Bacteria</taxon>
        <taxon>Pseudomonadati</taxon>
        <taxon>Bacteroidota</taxon>
        <taxon>Cytophagia</taxon>
        <taxon>Cytophagales</taxon>
        <taxon>Cyclobacteriaceae</taxon>
        <taxon>Algoriphagus</taxon>
    </lineage>
</organism>
<evidence type="ECO:0000256" key="1">
    <source>
        <dbReference type="ARBA" id="ARBA00004496"/>
    </source>
</evidence>
<dbReference type="InterPro" id="IPR019903">
    <property type="entry name" value="RIC_family"/>
</dbReference>
<accession>A0A5C7AXE1</accession>
<dbReference type="InterPro" id="IPR038062">
    <property type="entry name" value="ScdA-like_N_sf"/>
</dbReference>
<keyword evidence="4" id="KW-0408">Iron</keyword>
<dbReference type="Pfam" id="PF04405">
    <property type="entry name" value="ScdA_N"/>
    <property type="match status" value="1"/>
</dbReference>
<dbReference type="AlphaFoldDB" id="A0A5C7AXE1"/>
<dbReference type="GO" id="GO:0005737">
    <property type="term" value="C:cytoplasm"/>
    <property type="evidence" value="ECO:0007669"/>
    <property type="project" value="UniProtKB-SubCell"/>
</dbReference>
<dbReference type="Gene3D" id="1.20.120.520">
    <property type="entry name" value="nmb1532 protein domain like"/>
    <property type="match status" value="1"/>
</dbReference>
<dbReference type="PANTHER" id="PTHR36438:SF1">
    <property type="entry name" value="IRON-SULFUR CLUSTER REPAIR PROTEIN YTFE"/>
    <property type="match status" value="1"/>
</dbReference>
<sequence length="242" mass="27489">MTPTSNSIIGELVAQDYRFATVFQQNKIDFCCQGNRTIEEACAKKSVNIDQLIKELKAASKSDEASSTDFNSWPLDLLATYIEKKHHRYVESRITEIKPMLAKIVKVHGDLHPELLEVEELFLGSAGELTAHMKKEEFILFPFVKKLVQASEDKTELTPGHFGTVANPVAMMMDEHEAEGERFRKIAELTNDYTPPLGACTTYMVTFSLLKEFEQDLHLHIHLENNILFPKAIELEKSLVYA</sequence>
<name>A0A5C7AXE1_9BACT</name>
<comment type="subcellular location">
    <subcellularLocation>
        <location evidence="1">Cytoplasm</location>
    </subcellularLocation>
</comment>
<keyword evidence="3" id="KW-0479">Metal-binding</keyword>
<gene>
    <name evidence="6" type="primary">ric</name>
    <name evidence="6" type="ORF">ESV85_05165</name>
</gene>
<dbReference type="Gene3D" id="1.10.3910.10">
    <property type="entry name" value="SP0561-like"/>
    <property type="match status" value="1"/>
</dbReference>
<keyword evidence="2" id="KW-0963">Cytoplasm</keyword>
<dbReference type="RefSeq" id="WP_146915412.1">
    <property type="nucleotide sequence ID" value="NZ_VORW01000002.1"/>
</dbReference>
<evidence type="ECO:0000256" key="2">
    <source>
        <dbReference type="ARBA" id="ARBA00022490"/>
    </source>
</evidence>